<protein>
    <submittedName>
        <fullName evidence="1">Uncharacterized protein</fullName>
    </submittedName>
</protein>
<dbReference type="EMBL" id="AHFK01000082">
    <property type="protein sequence ID" value="EOQ04834.1"/>
    <property type="molecule type" value="Genomic_DNA"/>
</dbReference>
<proteinExistence type="predicted"/>
<gene>
    <name evidence="1" type="ORF">IKC_06418</name>
</gene>
<evidence type="ECO:0000313" key="2">
    <source>
        <dbReference type="Proteomes" id="UP000014028"/>
    </source>
</evidence>
<evidence type="ECO:0000313" key="1">
    <source>
        <dbReference type="EMBL" id="EOQ04834.1"/>
    </source>
</evidence>
<name>A0A9W5VQC0_BACCE</name>
<dbReference type="Proteomes" id="UP000014028">
    <property type="component" value="Unassembled WGS sequence"/>
</dbReference>
<dbReference type="RefSeq" id="WP_016123599.1">
    <property type="nucleotide sequence ID" value="NZ_KB976838.1"/>
</dbReference>
<organism evidence="1 2">
    <name type="scientific">Bacillus cereus VD184</name>
    <dbReference type="NCBI Taxonomy" id="1053242"/>
    <lineage>
        <taxon>Bacteria</taxon>
        <taxon>Bacillati</taxon>
        <taxon>Bacillota</taxon>
        <taxon>Bacilli</taxon>
        <taxon>Bacillales</taxon>
        <taxon>Bacillaceae</taxon>
        <taxon>Bacillus</taxon>
        <taxon>Bacillus cereus group</taxon>
    </lineage>
</organism>
<comment type="caution">
    <text evidence="1">The sequence shown here is derived from an EMBL/GenBank/DDBJ whole genome shotgun (WGS) entry which is preliminary data.</text>
</comment>
<reference evidence="1 2" key="1">
    <citation type="submission" date="2012-12" db="EMBL/GenBank/DDBJ databases">
        <title>The Genome Sequence of Bacillus cereus VD184.</title>
        <authorList>
            <consortium name="The Broad Institute Genome Sequencing Platform"/>
            <consortium name="The Broad Institute Genome Sequencing Center for Infectious Disease"/>
            <person name="Feldgarden M."/>
            <person name="Van der Auwera G.A."/>
            <person name="Mahillon J."/>
            <person name="Duprez V."/>
            <person name="Timmery S."/>
            <person name="Mattelet C."/>
            <person name="Dierick K."/>
            <person name="Sun M."/>
            <person name="Yu Z."/>
            <person name="Zhu L."/>
            <person name="Hu X."/>
            <person name="Shank E.B."/>
            <person name="Swiecicka I."/>
            <person name="Hansen B.M."/>
            <person name="Andrup L."/>
            <person name="Walker B."/>
            <person name="Young S.K."/>
            <person name="Zeng Q."/>
            <person name="Gargeya S."/>
            <person name="Fitzgerald M."/>
            <person name="Haas B."/>
            <person name="Abouelleil A."/>
            <person name="Alvarado L."/>
            <person name="Arachchi H.M."/>
            <person name="Berlin A.M."/>
            <person name="Chapman S.B."/>
            <person name="Dewar J."/>
            <person name="Goldberg J."/>
            <person name="Griggs A."/>
            <person name="Gujja S."/>
            <person name="Hansen M."/>
            <person name="Howarth C."/>
            <person name="Imamovic A."/>
            <person name="Larimer J."/>
            <person name="McCowan C."/>
            <person name="Murphy C."/>
            <person name="Neiman D."/>
            <person name="Pearson M."/>
            <person name="Priest M."/>
            <person name="Roberts A."/>
            <person name="Saif S."/>
            <person name="Shea T."/>
            <person name="Sisk P."/>
            <person name="Sykes S."/>
            <person name="Wortman J."/>
            <person name="Nusbaum C."/>
            <person name="Birren B."/>
        </authorList>
    </citation>
    <scope>NUCLEOTIDE SEQUENCE [LARGE SCALE GENOMIC DNA]</scope>
    <source>
        <strain evidence="1 2">VD184</strain>
    </source>
</reference>
<dbReference type="AlphaFoldDB" id="A0A9W5VQC0"/>
<accession>A0A9W5VQC0</accession>
<sequence>MCLSLCYYRYVTDREIFEVMEHEKAILDTKYKKRVLLLIEMAKLYDKWIIQVVGSVLGRK</sequence>